<feature type="non-terminal residue" evidence="1">
    <location>
        <position position="1"/>
    </location>
</feature>
<protein>
    <submittedName>
        <fullName evidence="1">Variant surface glycoprotein 3594</fullName>
    </submittedName>
</protein>
<reference evidence="1" key="2">
    <citation type="journal article" date="2014" name="Mol. Biochem. Parasitol.">
        <title>Capturing the variant surface glycoprotein repertoire (the VSGnome) of Trypanosoma brucei Lister 427.</title>
        <authorList>
            <person name="Cross G.A."/>
            <person name="Kim H.S."/>
            <person name="Wickstead B."/>
        </authorList>
    </citation>
    <scope>NUCLEOTIDE SEQUENCE</scope>
    <source>
        <strain evidence="1">Lister 427</strain>
    </source>
</reference>
<dbReference type="EMBL" id="KC612188">
    <property type="protein sequence ID" value="AGH59619.1"/>
    <property type="molecule type" value="Genomic_DNA"/>
</dbReference>
<dbReference type="AlphaFoldDB" id="M4SUE5"/>
<sequence>SVARKYRLFAAATGDHNQRCLAYALETLAMTNLQHNRQAYETAKGIIQPALTVLAAQRQTIHEHIAANSIKLSIGSSAHKSSSATTTESKITVTIDKALYCDSTAKRDSKKIGDAEPNPLEITKLPVADRTKLAGQAAVHHVKLTFQNSCGNGKTYGTFSASGGACVQGTIGDLNPTMEPAEKNTDPSAPAKKELDLYEGGDRSKPCLAANAAAKKDTDAEGYIAKTVCEAIKHTPEVKTMPELSGQALSQEPTIQAVAKACLPQFSASSGDTTPAALKKLKYYLED</sequence>
<name>M4SUE5_9TRYP</name>
<reference evidence="1" key="1">
    <citation type="submission" date="2013-02" db="EMBL/GenBank/DDBJ databases">
        <authorList>
            <person name="Cross G.A.M."/>
            <person name="Kim H.-S."/>
            <person name="Wickstead B."/>
        </authorList>
    </citation>
    <scope>NUCLEOTIDE SEQUENCE</scope>
    <source>
        <strain evidence="1">Lister 427</strain>
    </source>
</reference>
<proteinExistence type="predicted"/>
<organism evidence="1">
    <name type="scientific">Trypanosoma brucei</name>
    <dbReference type="NCBI Taxonomy" id="5691"/>
    <lineage>
        <taxon>Eukaryota</taxon>
        <taxon>Discoba</taxon>
        <taxon>Euglenozoa</taxon>
        <taxon>Kinetoplastea</taxon>
        <taxon>Metakinetoplastina</taxon>
        <taxon>Trypanosomatida</taxon>
        <taxon>Trypanosomatidae</taxon>
        <taxon>Trypanosoma</taxon>
    </lineage>
</organism>
<accession>M4SUE5</accession>
<dbReference type="VEuPathDB" id="TriTrypDB:Tb427_000518200"/>
<evidence type="ECO:0000313" key="1">
    <source>
        <dbReference type="EMBL" id="AGH59619.1"/>
    </source>
</evidence>